<comment type="caution">
    <text evidence="2">The sequence shown here is derived from an EMBL/GenBank/DDBJ whole genome shotgun (WGS) entry which is preliminary data.</text>
</comment>
<reference evidence="2" key="1">
    <citation type="submission" date="2021-01" db="EMBL/GenBank/DDBJ databases">
        <title>Fulvivirga kasyanovii gen. nov., sp nov., a novel member of the phylum Bacteroidetes isolated from seawater in a mussel farm.</title>
        <authorList>
            <person name="Zhao L.-H."/>
            <person name="Wang Z.-J."/>
        </authorList>
    </citation>
    <scope>NUCLEOTIDE SEQUENCE</scope>
    <source>
        <strain evidence="2">2943</strain>
    </source>
</reference>
<proteinExistence type="predicted"/>
<keyword evidence="1" id="KW-0732">Signal</keyword>
<gene>
    <name evidence="2" type="ORF">JL102_04250</name>
</gene>
<evidence type="ECO:0000313" key="3">
    <source>
        <dbReference type="Proteomes" id="UP000659388"/>
    </source>
</evidence>
<dbReference type="AlphaFoldDB" id="A0A937JY55"/>
<organism evidence="2 3">
    <name type="scientific">Fulvivirga sediminis</name>
    <dbReference type="NCBI Taxonomy" id="2803949"/>
    <lineage>
        <taxon>Bacteria</taxon>
        <taxon>Pseudomonadati</taxon>
        <taxon>Bacteroidota</taxon>
        <taxon>Cytophagia</taxon>
        <taxon>Cytophagales</taxon>
        <taxon>Fulvivirgaceae</taxon>
        <taxon>Fulvivirga</taxon>
    </lineage>
</organism>
<accession>A0A937JY55</accession>
<protein>
    <submittedName>
        <fullName evidence="2">Uncharacterized protein</fullName>
    </submittedName>
</protein>
<evidence type="ECO:0000256" key="1">
    <source>
        <dbReference type="SAM" id="SignalP"/>
    </source>
</evidence>
<keyword evidence="3" id="KW-1185">Reference proteome</keyword>
<name>A0A937JY55_9BACT</name>
<sequence>MIKSKLLFLILLFAISCAQNGEIKKVAPQEDQTPEVMKDDQSVDYMPFSRMKHNDIVEKLFKEALEHDQELKSLMLRLEEVRDLKFDSLKNYRTYNNNNQDYWRSLTRYADDINDSTMKNDLKKFIDSLKKDQERKASLLDRTVAQLDSVEKKLNDLEVLTKVMVTAPMMENYQRNELPNHKSLQTVKLSLDSLITVMQPYGQIKK</sequence>
<dbReference type="RefSeq" id="WP_202242962.1">
    <property type="nucleotide sequence ID" value="NZ_JAESIY010000002.1"/>
</dbReference>
<dbReference type="PROSITE" id="PS51257">
    <property type="entry name" value="PROKAR_LIPOPROTEIN"/>
    <property type="match status" value="1"/>
</dbReference>
<evidence type="ECO:0000313" key="2">
    <source>
        <dbReference type="EMBL" id="MBL3655329.1"/>
    </source>
</evidence>
<feature type="signal peptide" evidence="1">
    <location>
        <begin position="1"/>
        <end position="18"/>
    </location>
</feature>
<dbReference type="EMBL" id="JAESIY010000002">
    <property type="protein sequence ID" value="MBL3655329.1"/>
    <property type="molecule type" value="Genomic_DNA"/>
</dbReference>
<dbReference type="Proteomes" id="UP000659388">
    <property type="component" value="Unassembled WGS sequence"/>
</dbReference>
<feature type="chain" id="PRO_5038003240" evidence="1">
    <location>
        <begin position="19"/>
        <end position="206"/>
    </location>
</feature>